<proteinExistence type="predicted"/>
<dbReference type="EMBL" id="MU394310">
    <property type="protein sequence ID" value="KAI6087040.1"/>
    <property type="molecule type" value="Genomic_DNA"/>
</dbReference>
<sequence>MYVNKGSVTAIGIIFPVFAAIALTLRIYAIKLLRRGMNIDDILIIPATFLTVCAGVAMVIGAQMDIVGSHSLPAITAEEQHRVGKFEYAFWIGHVLATGFIKLAILFLFRRLFKGVAYRTAFDYANWTLIVIVVAWTLTFLFLAIFSCGSNPSAIWESLESLRTKCVDTFALYTANSILSWIMDLAILIEPLLMIGRLNMQRRRKIQTSLVFLCSILAVVAGLLRMIIWIQIHIQDVTGPTTKILGLDLITADQEAIVSIILFWTYIEIGIGLLVACLPPCAPLMDKISLSPLRSMLSSFSSRNFLLNFSQGSRSREVDTWGAPASQSWTARPKKSTGLSTDDEIELVLASERV</sequence>
<protein>
    <submittedName>
        <fullName evidence="1">Uncharacterized protein</fullName>
    </submittedName>
</protein>
<organism evidence="1 2">
    <name type="scientific">Hypoxylon rubiginosum</name>
    <dbReference type="NCBI Taxonomy" id="110542"/>
    <lineage>
        <taxon>Eukaryota</taxon>
        <taxon>Fungi</taxon>
        <taxon>Dikarya</taxon>
        <taxon>Ascomycota</taxon>
        <taxon>Pezizomycotina</taxon>
        <taxon>Sordariomycetes</taxon>
        <taxon>Xylariomycetidae</taxon>
        <taxon>Xylariales</taxon>
        <taxon>Hypoxylaceae</taxon>
        <taxon>Hypoxylon</taxon>
    </lineage>
</organism>
<comment type="caution">
    <text evidence="1">The sequence shown here is derived from an EMBL/GenBank/DDBJ whole genome shotgun (WGS) entry which is preliminary data.</text>
</comment>
<reference evidence="1 2" key="1">
    <citation type="journal article" date="2022" name="New Phytol.">
        <title>Ecological generalism drives hyperdiversity of secondary metabolite gene clusters in xylarialean endophytes.</title>
        <authorList>
            <person name="Franco M.E.E."/>
            <person name="Wisecaver J.H."/>
            <person name="Arnold A.E."/>
            <person name="Ju Y.M."/>
            <person name="Slot J.C."/>
            <person name="Ahrendt S."/>
            <person name="Moore L.P."/>
            <person name="Eastman K.E."/>
            <person name="Scott K."/>
            <person name="Konkel Z."/>
            <person name="Mondo S.J."/>
            <person name="Kuo A."/>
            <person name="Hayes R.D."/>
            <person name="Haridas S."/>
            <person name="Andreopoulos B."/>
            <person name="Riley R."/>
            <person name="LaButti K."/>
            <person name="Pangilinan J."/>
            <person name="Lipzen A."/>
            <person name="Amirebrahimi M."/>
            <person name="Yan J."/>
            <person name="Adam C."/>
            <person name="Keymanesh K."/>
            <person name="Ng V."/>
            <person name="Louie K."/>
            <person name="Northen T."/>
            <person name="Drula E."/>
            <person name="Henrissat B."/>
            <person name="Hsieh H.M."/>
            <person name="Youens-Clark K."/>
            <person name="Lutzoni F."/>
            <person name="Miadlikowska J."/>
            <person name="Eastwood D.C."/>
            <person name="Hamelin R.C."/>
            <person name="Grigoriev I.V."/>
            <person name="U'Ren J.M."/>
        </authorList>
    </citation>
    <scope>NUCLEOTIDE SEQUENCE [LARGE SCALE GENOMIC DNA]</scope>
    <source>
        <strain evidence="1 2">ER1909</strain>
    </source>
</reference>
<dbReference type="Proteomes" id="UP001497680">
    <property type="component" value="Unassembled WGS sequence"/>
</dbReference>
<accession>A0ACC0D3W3</accession>
<name>A0ACC0D3W3_9PEZI</name>
<keyword evidence="2" id="KW-1185">Reference proteome</keyword>
<gene>
    <name evidence="1" type="ORF">F4821DRAFT_236905</name>
</gene>
<evidence type="ECO:0000313" key="2">
    <source>
        <dbReference type="Proteomes" id="UP001497680"/>
    </source>
</evidence>
<evidence type="ECO:0000313" key="1">
    <source>
        <dbReference type="EMBL" id="KAI6087040.1"/>
    </source>
</evidence>